<evidence type="ECO:0000313" key="2">
    <source>
        <dbReference type="EMBL" id="MBB6096418.1"/>
    </source>
</evidence>
<gene>
    <name evidence="2" type="ORF">HNQ60_005340</name>
</gene>
<organism evidence="2 3">
    <name type="scientific">Povalibacter uvarum</name>
    <dbReference type="NCBI Taxonomy" id="732238"/>
    <lineage>
        <taxon>Bacteria</taxon>
        <taxon>Pseudomonadati</taxon>
        <taxon>Pseudomonadota</taxon>
        <taxon>Gammaproteobacteria</taxon>
        <taxon>Steroidobacterales</taxon>
        <taxon>Steroidobacteraceae</taxon>
        <taxon>Povalibacter</taxon>
    </lineage>
</organism>
<keyword evidence="1" id="KW-0732">Signal</keyword>
<accession>A0A841HWX4</accession>
<dbReference type="Proteomes" id="UP000588068">
    <property type="component" value="Unassembled WGS sequence"/>
</dbReference>
<keyword evidence="3" id="KW-1185">Reference proteome</keyword>
<dbReference type="Pfam" id="PF12276">
    <property type="entry name" value="DUF3617"/>
    <property type="match status" value="1"/>
</dbReference>
<dbReference type="RefSeq" id="WP_184335797.1">
    <property type="nucleotide sequence ID" value="NZ_JACHHZ010000007.1"/>
</dbReference>
<feature type="chain" id="PRO_5032490607" description="DUF3617 family protein" evidence="1">
    <location>
        <begin position="23"/>
        <end position="311"/>
    </location>
</feature>
<evidence type="ECO:0008006" key="4">
    <source>
        <dbReference type="Google" id="ProtNLM"/>
    </source>
</evidence>
<dbReference type="InterPro" id="IPR022061">
    <property type="entry name" value="DUF3617"/>
</dbReference>
<comment type="caution">
    <text evidence="2">The sequence shown here is derived from an EMBL/GenBank/DDBJ whole genome shotgun (WGS) entry which is preliminary data.</text>
</comment>
<evidence type="ECO:0000256" key="1">
    <source>
        <dbReference type="SAM" id="SignalP"/>
    </source>
</evidence>
<dbReference type="AlphaFoldDB" id="A0A841HWX4"/>
<proteinExistence type="predicted"/>
<dbReference type="EMBL" id="JACHHZ010000007">
    <property type="protein sequence ID" value="MBB6096418.1"/>
    <property type="molecule type" value="Genomic_DNA"/>
</dbReference>
<feature type="signal peptide" evidence="1">
    <location>
        <begin position="1"/>
        <end position="22"/>
    </location>
</feature>
<evidence type="ECO:0000313" key="3">
    <source>
        <dbReference type="Proteomes" id="UP000588068"/>
    </source>
</evidence>
<name>A0A841HWX4_9GAMM</name>
<sequence length="311" mass="33508">MKQLISAFVLVCAGLALTAAVAAPTGEKWKITNQMQMGGMSMPGQSNEICKQPGDDSVPMKTEENCELYDVKRVGNTQSFKMRCTGKDAAQGEGEFTYLGPDHYKGKMLVAVDGESMTMAVEGKKIGACDGGEMNLKAKEYEDLAKQQMALGAQAQKEQCHKFAAEATSPGVMKQYCTDPADRQTFCAAVQTHDKFLALSEMEKRGTGAEKPLTESAGLCGFGIDAKRQDLCKSAYAYGNIKFIGSQCPAEAEALAKAQCAGRRYTAIADQYRDFCASYAQAEAEREANSPAGKTKSMFNMGKKALGLFNN</sequence>
<protein>
    <recommendedName>
        <fullName evidence="4">DUF3617 family protein</fullName>
    </recommendedName>
</protein>
<reference evidence="2 3" key="1">
    <citation type="submission" date="2020-08" db="EMBL/GenBank/DDBJ databases">
        <title>Genomic Encyclopedia of Type Strains, Phase IV (KMG-IV): sequencing the most valuable type-strain genomes for metagenomic binning, comparative biology and taxonomic classification.</title>
        <authorList>
            <person name="Goeker M."/>
        </authorList>
    </citation>
    <scope>NUCLEOTIDE SEQUENCE [LARGE SCALE GENOMIC DNA]</scope>
    <source>
        <strain evidence="2 3">DSM 26723</strain>
    </source>
</reference>